<reference evidence="6" key="1">
    <citation type="submission" date="2014-12" db="EMBL/GenBank/DDBJ databases">
        <title>Insight into the proteome of Arion vulgaris.</title>
        <authorList>
            <person name="Aradska J."/>
            <person name="Bulat T."/>
            <person name="Smidak R."/>
            <person name="Sarate P."/>
            <person name="Gangsoo J."/>
            <person name="Sialana F."/>
            <person name="Bilban M."/>
            <person name="Lubec G."/>
        </authorList>
    </citation>
    <scope>NUCLEOTIDE SEQUENCE</scope>
    <source>
        <tissue evidence="6">Skin</tissue>
    </source>
</reference>
<keyword evidence="3" id="KW-0804">Transcription</keyword>
<dbReference type="Gene3D" id="4.10.280.10">
    <property type="entry name" value="Helix-loop-helix DNA-binding domain"/>
    <property type="match status" value="1"/>
</dbReference>
<dbReference type="GO" id="GO:0046983">
    <property type="term" value="F:protein dimerization activity"/>
    <property type="evidence" value="ECO:0007669"/>
    <property type="project" value="InterPro"/>
</dbReference>
<dbReference type="SMART" id="SM00353">
    <property type="entry name" value="HLH"/>
    <property type="match status" value="1"/>
</dbReference>
<name>A0A0B6ZHF8_9EUPU</name>
<evidence type="ECO:0000313" key="5">
    <source>
        <dbReference type="EMBL" id="CEK67194.1"/>
    </source>
</evidence>
<dbReference type="PANTHER" id="PTHR13864">
    <property type="entry name" value="T-CELL ACUTE LYMPHOCYTIC LEUKEMIA/STEM CELL LEUKEMIA-RELATED"/>
    <property type="match status" value="1"/>
</dbReference>
<accession>A0A0B6ZHF8</accession>
<feature type="domain" description="BHLH" evidence="4">
    <location>
        <begin position="137"/>
        <end position="189"/>
    </location>
</feature>
<evidence type="ECO:0000256" key="1">
    <source>
        <dbReference type="ARBA" id="ARBA00023015"/>
    </source>
</evidence>
<dbReference type="EMBL" id="HACG01020330">
    <property type="protein sequence ID" value="CEK67195.1"/>
    <property type="molecule type" value="Transcribed_RNA"/>
</dbReference>
<dbReference type="FunFam" id="4.10.280.10:FF:000015">
    <property type="entry name" value="T-cell acute lymphocytic leukemia 1"/>
    <property type="match status" value="1"/>
</dbReference>
<proteinExistence type="predicted"/>
<dbReference type="SUPFAM" id="SSF47459">
    <property type="entry name" value="HLH, helix-loop-helix DNA-binding domain"/>
    <property type="match status" value="1"/>
</dbReference>
<dbReference type="InterPro" id="IPR011598">
    <property type="entry name" value="bHLH_dom"/>
</dbReference>
<dbReference type="AlphaFoldDB" id="A0A0B6ZHF8"/>
<keyword evidence="2" id="KW-0238">DNA-binding</keyword>
<sequence length="356" mass="40633">MSDSSVLSHLPYYRRSQTSESSNETRNIILSSDVVNNSEEDENDIDYTVDDNVFDSDEAGLHKEHTYSRLFNIGYEIISARQRSVSYSTKSDLSPDILDNGFNEGFHSPYKYPLNGNNLHSGEGVHLGNRTGGRKLVRRVFTNTRERWRQQNVNGAFCELRKLVPTHPPEKKLSKNEILRMAIRYINILRKVLEFQKNQSSETQSELSPCDKTVKPNDCSVIEEQHSLPCDSCLTKQYRNTSSGHVYSDTDKSTRPEIPLPQVKKLAICTKETTQEIPENELISSETELNNNIVCTTEETEAEMSKLSDTIDSECILRIDSECILQRDFINKNKGKRSNLRAAHAKSSAKWRRFAS</sequence>
<evidence type="ECO:0000256" key="2">
    <source>
        <dbReference type="ARBA" id="ARBA00023125"/>
    </source>
</evidence>
<evidence type="ECO:0000259" key="4">
    <source>
        <dbReference type="PROSITE" id="PS50888"/>
    </source>
</evidence>
<dbReference type="Pfam" id="PF00010">
    <property type="entry name" value="HLH"/>
    <property type="match status" value="1"/>
</dbReference>
<organism evidence="6">
    <name type="scientific">Arion vulgaris</name>
    <dbReference type="NCBI Taxonomy" id="1028688"/>
    <lineage>
        <taxon>Eukaryota</taxon>
        <taxon>Metazoa</taxon>
        <taxon>Spiralia</taxon>
        <taxon>Lophotrochozoa</taxon>
        <taxon>Mollusca</taxon>
        <taxon>Gastropoda</taxon>
        <taxon>Heterobranchia</taxon>
        <taxon>Euthyneura</taxon>
        <taxon>Panpulmonata</taxon>
        <taxon>Eupulmonata</taxon>
        <taxon>Stylommatophora</taxon>
        <taxon>Helicina</taxon>
        <taxon>Arionoidea</taxon>
        <taxon>Arionidae</taxon>
        <taxon>Arion</taxon>
    </lineage>
</organism>
<evidence type="ECO:0000256" key="3">
    <source>
        <dbReference type="ARBA" id="ARBA00023163"/>
    </source>
</evidence>
<evidence type="ECO:0000313" key="6">
    <source>
        <dbReference type="EMBL" id="CEK67195.1"/>
    </source>
</evidence>
<dbReference type="InterPro" id="IPR036638">
    <property type="entry name" value="HLH_DNA-bd_sf"/>
</dbReference>
<protein>
    <recommendedName>
        <fullName evidence="4">BHLH domain-containing protein</fullName>
    </recommendedName>
</protein>
<dbReference type="InterPro" id="IPR040238">
    <property type="entry name" value="TAL-like"/>
</dbReference>
<dbReference type="GO" id="GO:0000978">
    <property type="term" value="F:RNA polymerase II cis-regulatory region sequence-specific DNA binding"/>
    <property type="evidence" value="ECO:0007669"/>
    <property type="project" value="TreeGrafter"/>
</dbReference>
<dbReference type="PROSITE" id="PS50888">
    <property type="entry name" value="BHLH"/>
    <property type="match status" value="1"/>
</dbReference>
<dbReference type="CDD" id="cd19708">
    <property type="entry name" value="bHLH_TS_dHLH3B_like"/>
    <property type="match status" value="1"/>
</dbReference>
<dbReference type="EMBL" id="HACG01020329">
    <property type="protein sequence ID" value="CEK67194.1"/>
    <property type="molecule type" value="Transcribed_RNA"/>
</dbReference>
<dbReference type="PANTHER" id="PTHR13864:SF15">
    <property type="entry name" value="T-CELL ACUTE LYMPHOCYTIC LEUKEMIA PROTEIN 1 HOMOLOG-RELATED"/>
    <property type="match status" value="1"/>
</dbReference>
<dbReference type="GO" id="GO:0000981">
    <property type="term" value="F:DNA-binding transcription factor activity, RNA polymerase II-specific"/>
    <property type="evidence" value="ECO:0007669"/>
    <property type="project" value="InterPro"/>
</dbReference>
<gene>
    <name evidence="6" type="primary">ORF61711</name>
    <name evidence="5" type="synonym">ORF61708</name>
</gene>
<keyword evidence="1" id="KW-0805">Transcription regulation</keyword>